<name>A0A8B8DSC1_CRAVI</name>
<protein>
    <submittedName>
        <fullName evidence="2">Uncharacterized protein LOC111128532</fullName>
    </submittedName>
</protein>
<dbReference type="Proteomes" id="UP000694844">
    <property type="component" value="Chromosome 1"/>
</dbReference>
<keyword evidence="1" id="KW-1185">Reference proteome</keyword>
<accession>A0A8B8DSC1</accession>
<organism evidence="1 2">
    <name type="scientific">Crassostrea virginica</name>
    <name type="common">Eastern oyster</name>
    <dbReference type="NCBI Taxonomy" id="6565"/>
    <lineage>
        <taxon>Eukaryota</taxon>
        <taxon>Metazoa</taxon>
        <taxon>Spiralia</taxon>
        <taxon>Lophotrochozoa</taxon>
        <taxon>Mollusca</taxon>
        <taxon>Bivalvia</taxon>
        <taxon>Autobranchia</taxon>
        <taxon>Pteriomorphia</taxon>
        <taxon>Ostreida</taxon>
        <taxon>Ostreoidea</taxon>
        <taxon>Ostreidae</taxon>
        <taxon>Crassostrea</taxon>
    </lineage>
</organism>
<dbReference type="RefSeq" id="XP_022329881.1">
    <property type="nucleotide sequence ID" value="XM_022474173.1"/>
</dbReference>
<evidence type="ECO:0000313" key="2">
    <source>
        <dbReference type="RefSeq" id="XP_022329881.1"/>
    </source>
</evidence>
<reference evidence="1" key="1">
    <citation type="submission" date="2024-06" db="UniProtKB">
        <authorList>
            <consortium name="RefSeq"/>
        </authorList>
    </citation>
    <scope>NUCLEOTIDE SEQUENCE [LARGE SCALE GENOMIC DNA]</scope>
</reference>
<dbReference type="GeneID" id="111128532"/>
<reference evidence="2" key="2">
    <citation type="submission" date="2025-08" db="UniProtKB">
        <authorList>
            <consortium name="RefSeq"/>
        </authorList>
    </citation>
    <scope>IDENTIFICATION</scope>
    <source>
        <tissue evidence="2">Whole sample</tissue>
    </source>
</reference>
<evidence type="ECO:0000313" key="1">
    <source>
        <dbReference type="Proteomes" id="UP000694844"/>
    </source>
</evidence>
<dbReference type="AlphaFoldDB" id="A0A8B8DSC1"/>
<proteinExistence type="predicted"/>
<dbReference type="KEGG" id="cvn:111128532"/>
<sequence length="236" mass="27406">MIGSPLTQYQVVMVQRLTVTILQRTAFTLHNMYTNTGLNKQMYIADRMSCYMLKLAAKFGCISDMAYIAMYYYITSRYREALSVIELTKVKLAPPGLMYRRHVDPERYIEAVGGRSWSAKMRQAVAFDTKFYKNICFINKLIPEQQSSLQNKRGVIFIPLFVVLHFVEFLCYRHIDTTLAQTALEELQILVHYDQGLYVDHLLRDISWEILGICQQMTGNLQAALHSFQNSLTQYP</sequence>
<dbReference type="OrthoDB" id="5950246at2759"/>
<gene>
    <name evidence="2" type="primary">LOC111128532</name>
</gene>